<comment type="caution">
    <text evidence="1">The sequence shown here is derived from an EMBL/GenBank/DDBJ whole genome shotgun (WGS) entry which is preliminary data.</text>
</comment>
<dbReference type="InterPro" id="IPR026444">
    <property type="entry name" value="Secre_tail"/>
</dbReference>
<dbReference type="CDD" id="cd15482">
    <property type="entry name" value="Sialidase_non-viral"/>
    <property type="match status" value="1"/>
</dbReference>
<sequence length="516" mass="57294">MKNLGFILVVIGYTAGWAAFGPNIRVDHQNLPNHVTSHAAITLSLSDSLPQPIYVVFQDDSLEGIVTVRSDIYFQKSTDGGATFLPQDVLVRRGETFACYPDIITDQGGNIYIVYTERLPGPSLGHIYCTRSTDQGVSWSTPRRIDDNSSPVMMGWAKIAVDTGGDLFVAWNDGRMHHLHIWSSVSSDSGVNWRTNVRVSGDTISSDRYQPDVAVCPTTNFYLVTFSSPYYARPNLVTHNSVFTKSTDGGIAFSPPIVLDTFTSHCGQPHIVASENFIIASYSGYSGGLQIHSQARTSNDFGISWTPPVPLTNLETLYSSYYNGARLAIDPSGNVHTALMVCDIVTWNYEIYYAFSTDQGLTWSEREIVNEATYAEQYDPDIAVDLSGFAYIVFEDHRNQRGEIWFATNHPLALSEKPTKRMNSLLIGIPTIFRNKTLFHLTKNENQINTIRIYNITGNLVRKLIVNPDSQSLVWNGLDDWGRRCPSGVYVVKAEKSGRVIASGKVVLLHKGALPL</sequence>
<reference evidence="1" key="1">
    <citation type="journal article" date="2020" name="mSystems">
        <title>Genome- and Community-Level Interaction Insights into Carbon Utilization and Element Cycling Functions of Hydrothermarchaeota in Hydrothermal Sediment.</title>
        <authorList>
            <person name="Zhou Z."/>
            <person name="Liu Y."/>
            <person name="Xu W."/>
            <person name="Pan J."/>
            <person name="Luo Z.H."/>
            <person name="Li M."/>
        </authorList>
    </citation>
    <scope>NUCLEOTIDE SEQUENCE [LARGE SCALE GENOMIC DNA]</scope>
    <source>
        <strain evidence="1">SpSt-876</strain>
    </source>
</reference>
<evidence type="ECO:0000313" key="1">
    <source>
        <dbReference type="EMBL" id="HHS52491.1"/>
    </source>
</evidence>
<dbReference type="NCBIfam" id="TIGR04183">
    <property type="entry name" value="Por_Secre_tail"/>
    <property type="match status" value="1"/>
</dbReference>
<dbReference type="Gene3D" id="2.60.40.4070">
    <property type="match status" value="1"/>
</dbReference>
<accession>A0A7C6A9G4</accession>
<gene>
    <name evidence="1" type="ORF">ENW73_06460</name>
</gene>
<name>A0A7C6A9G4_UNCW3</name>
<dbReference type="SUPFAM" id="SSF50939">
    <property type="entry name" value="Sialidases"/>
    <property type="match status" value="2"/>
</dbReference>
<organism evidence="1">
    <name type="scientific">candidate division WOR-3 bacterium</name>
    <dbReference type="NCBI Taxonomy" id="2052148"/>
    <lineage>
        <taxon>Bacteria</taxon>
        <taxon>Bacteria division WOR-3</taxon>
    </lineage>
</organism>
<dbReference type="InterPro" id="IPR036278">
    <property type="entry name" value="Sialidase_sf"/>
</dbReference>
<dbReference type="EMBL" id="DTLI01000153">
    <property type="protein sequence ID" value="HHS52491.1"/>
    <property type="molecule type" value="Genomic_DNA"/>
</dbReference>
<dbReference type="AlphaFoldDB" id="A0A7C6A9G4"/>
<proteinExistence type="predicted"/>
<protein>
    <submittedName>
        <fullName evidence="1">T9SS type A sorting domain-containing protein</fullName>
    </submittedName>
</protein>
<dbReference type="Gene3D" id="2.120.10.10">
    <property type="match status" value="2"/>
</dbReference>